<gene>
    <name evidence="4" type="primary">LOC107263031</name>
</gene>
<dbReference type="Pfam" id="PF15964">
    <property type="entry name" value="CCCAP"/>
    <property type="match status" value="1"/>
</dbReference>
<feature type="compositionally biased region" description="Low complexity" evidence="2">
    <location>
        <begin position="749"/>
        <end position="761"/>
    </location>
</feature>
<dbReference type="PANTHER" id="PTHR34343">
    <property type="entry name" value="SEROLOGICALLY DEFINED COLON CANCER ANTIGEN 8"/>
    <property type="match status" value="1"/>
</dbReference>
<feature type="region of interest" description="Disordered" evidence="2">
    <location>
        <begin position="249"/>
        <end position="269"/>
    </location>
</feature>
<proteinExistence type="predicted"/>
<feature type="compositionally biased region" description="Basic and acidic residues" evidence="2">
    <location>
        <begin position="704"/>
        <end position="724"/>
    </location>
</feature>
<feature type="compositionally biased region" description="Polar residues" evidence="2">
    <location>
        <begin position="798"/>
        <end position="812"/>
    </location>
</feature>
<dbReference type="GO" id="GO:0030010">
    <property type="term" value="P:establishment of cell polarity"/>
    <property type="evidence" value="ECO:0007669"/>
    <property type="project" value="TreeGrafter"/>
</dbReference>
<feature type="compositionally biased region" description="Low complexity" evidence="2">
    <location>
        <begin position="12"/>
        <end position="21"/>
    </location>
</feature>
<dbReference type="GO" id="GO:0007098">
    <property type="term" value="P:centrosome cycle"/>
    <property type="evidence" value="ECO:0007669"/>
    <property type="project" value="InterPro"/>
</dbReference>
<dbReference type="GO" id="GO:0001764">
    <property type="term" value="P:neuron migration"/>
    <property type="evidence" value="ECO:0007669"/>
    <property type="project" value="TreeGrafter"/>
</dbReference>
<evidence type="ECO:0000256" key="1">
    <source>
        <dbReference type="SAM" id="Coils"/>
    </source>
</evidence>
<dbReference type="GO" id="GO:0005814">
    <property type="term" value="C:centriole"/>
    <property type="evidence" value="ECO:0007669"/>
    <property type="project" value="TreeGrafter"/>
</dbReference>
<feature type="compositionally biased region" description="Basic and acidic residues" evidence="2">
    <location>
        <begin position="249"/>
        <end position="263"/>
    </location>
</feature>
<keyword evidence="1" id="KW-0175">Coiled coil</keyword>
<evidence type="ECO:0000313" key="3">
    <source>
        <dbReference type="Proteomes" id="UP000694920"/>
    </source>
</evidence>
<dbReference type="RefSeq" id="XP_015585308.1">
    <property type="nucleotide sequence ID" value="XM_015729822.2"/>
</dbReference>
<reference evidence="4" key="1">
    <citation type="submission" date="2025-08" db="UniProtKB">
        <authorList>
            <consortium name="RefSeq"/>
        </authorList>
    </citation>
    <scope>IDENTIFICATION</scope>
</reference>
<organism evidence="3 4">
    <name type="scientific">Cephus cinctus</name>
    <name type="common">Wheat stem sawfly</name>
    <dbReference type="NCBI Taxonomy" id="211228"/>
    <lineage>
        <taxon>Eukaryota</taxon>
        <taxon>Metazoa</taxon>
        <taxon>Ecdysozoa</taxon>
        <taxon>Arthropoda</taxon>
        <taxon>Hexapoda</taxon>
        <taxon>Insecta</taxon>
        <taxon>Pterygota</taxon>
        <taxon>Neoptera</taxon>
        <taxon>Endopterygota</taxon>
        <taxon>Hymenoptera</taxon>
        <taxon>Cephoidea</taxon>
        <taxon>Cephidae</taxon>
        <taxon>Cephus</taxon>
    </lineage>
</organism>
<dbReference type="GO" id="GO:0005813">
    <property type="term" value="C:centrosome"/>
    <property type="evidence" value="ECO:0007669"/>
    <property type="project" value="InterPro"/>
</dbReference>
<accession>A0AAJ7BH05</accession>
<feature type="region of interest" description="Disordered" evidence="2">
    <location>
        <begin position="687"/>
        <end position="871"/>
    </location>
</feature>
<keyword evidence="3" id="KW-1185">Reference proteome</keyword>
<dbReference type="GeneID" id="107263031"/>
<dbReference type="AlphaFoldDB" id="A0AAJ7BH05"/>
<feature type="region of interest" description="Disordered" evidence="2">
    <location>
        <begin position="1"/>
        <end position="23"/>
    </location>
</feature>
<dbReference type="Proteomes" id="UP000694920">
    <property type="component" value="Unplaced"/>
</dbReference>
<sequence>MLGTNLSRRSRFSGGSMSAAATTGNSATYLARPRLPLRSYLKPKSTTNLLNFDQTGYGRSRRFKPRKLNGFQKIDTTKKKPTDYTEMAYREAVSKLKYLLAESYTPRILPRKFGRSRDNYQDSNPRINESEEDTDDRSVLSNSSRTKEFNGNLPPRASPYLPQPKNIHLAKACSNLVLSAGDQQGAPPELASFIERQEEYIEQLERESQYCRDELTNLLGKVREVVAENDALHDKNKNGFLKSVLDEYRNSEEENKDPEEYKSHGNTLDSKGKRVKLQKVLEGPSIMFESRISELEAQLTQAKVELRKAQEENQSNIKRLAESGATPGSSEMKSQLEQALRDKREIEGKLEDLQRSLILAREKESDTAQKAKRALDIVEQAQFEKTQAEAEIRRLRDELDRQHEKLREAAQEANRRVADERHQVERRYSQQVEQLSADIASHWDAASKSQLESEKQRRELADLRRDLAQKQALIDDLKKELQNKISSLQSDLSQAVAEKDAAEQEVSAATLSAERSERQARHDQSRLQAEINSYKQRLERADADLVHCRRENLRLSEQIASLEKEIGMNKMIHSEAVPLTGGSSARPENEKELTSMIMNMESKHAATVATLEDAMANQASLVSQLTAECQSLTHRLEANSQRHKEEMDSLQTNIMYLSSKIQDKLNNDKGVSEKLGQEAQMYNKGIANLSERTSEPQEVQSIISKKDPTKEDAQRFNERLKNPENEQYTVSRNQEELDSENDVQSGHVQQEQCESENQQQELSSDVLENVNQEGYDSQNVMQYDQQEDQNLDPAYNEQMYQYDQYDPSQYEGQQYVEDDQYKAEVGYQDGQYNEQEYQNYPNNYVEKQSTELRETEQSSEEPALAEAPTTN</sequence>
<dbReference type="GO" id="GO:0035148">
    <property type="term" value="P:tube formation"/>
    <property type="evidence" value="ECO:0007669"/>
    <property type="project" value="TreeGrafter"/>
</dbReference>
<feature type="region of interest" description="Disordered" evidence="2">
    <location>
        <begin position="507"/>
        <end position="526"/>
    </location>
</feature>
<dbReference type="KEGG" id="ccin:107263031"/>
<dbReference type="InterPro" id="IPR031887">
    <property type="entry name" value="SDCCAG8"/>
</dbReference>
<feature type="compositionally biased region" description="Basic and acidic residues" evidence="2">
    <location>
        <begin position="514"/>
        <end position="525"/>
    </location>
</feature>
<name>A0AAJ7BH05_CEPCN</name>
<feature type="region of interest" description="Disordered" evidence="2">
    <location>
        <begin position="113"/>
        <end position="157"/>
    </location>
</feature>
<feature type="compositionally biased region" description="Polar residues" evidence="2">
    <location>
        <begin position="769"/>
        <end position="784"/>
    </location>
</feature>
<evidence type="ECO:0000313" key="4">
    <source>
        <dbReference type="RefSeq" id="XP_015585308.1"/>
    </source>
</evidence>
<feature type="compositionally biased region" description="Low complexity" evidence="2">
    <location>
        <begin position="826"/>
        <end position="844"/>
    </location>
</feature>
<feature type="coiled-coil region" evidence="1">
    <location>
        <begin position="194"/>
        <end position="221"/>
    </location>
</feature>
<dbReference type="PANTHER" id="PTHR34343:SF1">
    <property type="entry name" value="SEROLOGICALLY DEFINED COLON CANCER ANTIGEN 8"/>
    <property type="match status" value="1"/>
</dbReference>
<protein>
    <submittedName>
        <fullName evidence="4">Serologically defined colon cancer antigen 8 homolog</fullName>
    </submittedName>
</protein>
<evidence type="ECO:0000256" key="2">
    <source>
        <dbReference type="SAM" id="MobiDB-lite"/>
    </source>
</evidence>